<gene>
    <name evidence="9" type="ORF">BDFB_002878</name>
</gene>
<dbReference type="PANTHER" id="PTHR42643">
    <property type="entry name" value="IONOTROPIC RECEPTOR 20A-RELATED"/>
    <property type="match status" value="1"/>
</dbReference>
<dbReference type="SUPFAM" id="SSF53850">
    <property type="entry name" value="Periplasmic binding protein-like II"/>
    <property type="match status" value="2"/>
</dbReference>
<feature type="transmembrane region" description="Helical" evidence="8">
    <location>
        <begin position="817"/>
        <end position="840"/>
    </location>
</feature>
<evidence type="ECO:0000313" key="10">
    <source>
        <dbReference type="Proteomes" id="UP000292052"/>
    </source>
</evidence>
<evidence type="ECO:0000256" key="7">
    <source>
        <dbReference type="ARBA" id="ARBA00023180"/>
    </source>
</evidence>
<keyword evidence="6" id="KW-0675">Receptor</keyword>
<organism evidence="9 10">
    <name type="scientific">Asbolus verrucosus</name>
    <name type="common">Desert ironclad beetle</name>
    <dbReference type="NCBI Taxonomy" id="1661398"/>
    <lineage>
        <taxon>Eukaryota</taxon>
        <taxon>Metazoa</taxon>
        <taxon>Ecdysozoa</taxon>
        <taxon>Arthropoda</taxon>
        <taxon>Hexapoda</taxon>
        <taxon>Insecta</taxon>
        <taxon>Pterygota</taxon>
        <taxon>Neoptera</taxon>
        <taxon>Endopterygota</taxon>
        <taxon>Coleoptera</taxon>
        <taxon>Polyphaga</taxon>
        <taxon>Cucujiformia</taxon>
        <taxon>Tenebrionidae</taxon>
        <taxon>Pimeliinae</taxon>
        <taxon>Asbolus</taxon>
    </lineage>
</organism>
<dbReference type="InterPro" id="IPR052192">
    <property type="entry name" value="Insect_Ionotropic_Sensory_Rcpt"/>
</dbReference>
<dbReference type="Proteomes" id="UP000292052">
    <property type="component" value="Unassembled WGS sequence"/>
</dbReference>
<keyword evidence="10" id="KW-1185">Reference proteome</keyword>
<evidence type="ECO:0000256" key="2">
    <source>
        <dbReference type="ARBA" id="ARBA00022475"/>
    </source>
</evidence>
<keyword evidence="3 8" id="KW-0812">Transmembrane</keyword>
<dbReference type="PANTHER" id="PTHR42643:SF38">
    <property type="entry name" value="IONOTROPIC RECEPTOR 100A"/>
    <property type="match status" value="1"/>
</dbReference>
<evidence type="ECO:0000256" key="8">
    <source>
        <dbReference type="SAM" id="Phobius"/>
    </source>
</evidence>
<evidence type="ECO:0000256" key="4">
    <source>
        <dbReference type="ARBA" id="ARBA00022989"/>
    </source>
</evidence>
<comment type="subcellular location">
    <subcellularLocation>
        <location evidence="1">Cell membrane</location>
        <topology evidence="1">Multi-pass membrane protein</topology>
    </subcellularLocation>
</comment>
<sequence>TASGAPVITSFENYIIVAFDISDLTPSLTRLEDNFNTRAKVLVIFQNNSTEDGVRYAFETLWDLYIYNVVIFNWTDFSWDDRLSFILRLNQPKLLINPTVPRELTEFQNYIIVANEISNLEALRYKMNTRGRFLGILPNSTEDELKSAFETLLSFNIYNVVIYNWTDFVTWYPYNSENRCGTSVNLVTNSKSLNSFANKIPKKFNGCSLSVTWWGLSISIKTPFNESDPGFIIDFLNAVGKKIDVKLVYLKENLNYFALVRAKRHYEDLREDMLRRKIDVCVNIMDIEVGDSIGAEMENSKYLFEMFNYFILPPRRKIMDSGKIFGFFSLGIWSMITVSVLVMAILWCVLTKSSLKESVFQMIRLTLQLAMDQEPKATFQRLVFLLFFFYIMNLSWIYTSKMSSVLTLPSYEKKIKTITELSQSEKTLRFHEIFEINLKVKGEEIYENIMKKTTMRVDKGNFLKELKDFVKVLNYGTIVPDTVLYFVRKPNNLEVITQEQVSTLQFVLNIRKGLPLLEKIDEAILHIRESGLIFRWIQKSSINLTKINLTDYEEIEDVPLNLEHIFCPLLILFLQFILQSNQPKILANPTISQSLVPHQNYIMVGNNLNTSLQELKYKLNTRANFLVTIPNDSTDDDLKSVFETFWHHYIYNVVIFTNRTDFVTWYPFHTKNKCGNFVNLVTNPKSPNVFENKLPKNFRNCPLLVTWVALSPGVKNPFDESDPGYIVEFIDAIAKKTNTDLTFMTDNLDYMNIGLSTNNMNHLIRDMIERKIDASITVSSVASQFVGTELETTFPMFEMDCYFVLPPRRRIRNGTKIFEIFSSTVWSIILASLLMMAIFWKILTKSSLEMSSFHMVRLMLQFMMIRMPTKTMQRLVIILYFFYIMNLDWIYVSKLSSVLTEPSFEPKIRTIAELSESDKPLEFYEHFMKYLSAKDKRIIDGLMKKRRSNAEKMLINDRMKNFVAKLEYGIITGEHDILAFIKNPNKLEILSKEKVSTVHWHLNVKKGFPLLGKINEAILHIRESGLAHKWVYDSIKNTEKTWVPDYEGQDKVSLGLEHIFCSLVLLSLGLVTSVFVFIFEILLTNFN</sequence>
<keyword evidence="2" id="KW-1003">Cell membrane</keyword>
<dbReference type="EMBL" id="QDEB01129168">
    <property type="protein sequence ID" value="RZB39327.1"/>
    <property type="molecule type" value="Genomic_DNA"/>
</dbReference>
<feature type="non-terminal residue" evidence="9">
    <location>
        <position position="1087"/>
    </location>
</feature>
<dbReference type="GO" id="GO:0005886">
    <property type="term" value="C:plasma membrane"/>
    <property type="evidence" value="ECO:0007669"/>
    <property type="project" value="UniProtKB-SubCell"/>
</dbReference>
<feature type="transmembrane region" description="Helical" evidence="8">
    <location>
        <begin position="379"/>
        <end position="398"/>
    </location>
</feature>
<name>A0A482V7Z1_ASBVE</name>
<feature type="transmembrane region" description="Helical" evidence="8">
    <location>
        <begin position="875"/>
        <end position="892"/>
    </location>
</feature>
<keyword evidence="4 8" id="KW-1133">Transmembrane helix</keyword>
<proteinExistence type="predicted"/>
<accession>A0A482V7Z1</accession>
<dbReference type="Gene3D" id="3.40.190.10">
    <property type="entry name" value="Periplasmic binding protein-like II"/>
    <property type="match status" value="2"/>
</dbReference>
<comment type="caution">
    <text evidence="9">The sequence shown here is derived from an EMBL/GenBank/DDBJ whole genome shotgun (WGS) entry which is preliminary data.</text>
</comment>
<feature type="transmembrane region" description="Helical" evidence="8">
    <location>
        <begin position="324"/>
        <end position="347"/>
    </location>
</feature>
<evidence type="ECO:0000313" key="9">
    <source>
        <dbReference type="EMBL" id="RZB39327.1"/>
    </source>
</evidence>
<reference evidence="9 10" key="1">
    <citation type="submission" date="2017-03" db="EMBL/GenBank/DDBJ databases">
        <title>Genome of the blue death feigning beetle - Asbolus verrucosus.</title>
        <authorList>
            <person name="Rider S.D."/>
        </authorList>
    </citation>
    <scope>NUCLEOTIDE SEQUENCE [LARGE SCALE GENOMIC DNA]</scope>
    <source>
        <strain evidence="9">Butters</strain>
        <tissue evidence="9">Head and leg muscle</tissue>
    </source>
</reference>
<keyword evidence="7" id="KW-0325">Glycoprotein</keyword>
<protein>
    <submittedName>
        <fullName evidence="9">Lig chan domain containing protein</fullName>
    </submittedName>
</protein>
<evidence type="ECO:0000256" key="6">
    <source>
        <dbReference type="ARBA" id="ARBA00023170"/>
    </source>
</evidence>
<keyword evidence="5 8" id="KW-0472">Membrane</keyword>
<feature type="non-terminal residue" evidence="9">
    <location>
        <position position="1"/>
    </location>
</feature>
<dbReference type="OrthoDB" id="6775583at2759"/>
<dbReference type="AlphaFoldDB" id="A0A482V7Z1"/>
<evidence type="ECO:0000256" key="1">
    <source>
        <dbReference type="ARBA" id="ARBA00004651"/>
    </source>
</evidence>
<evidence type="ECO:0000256" key="3">
    <source>
        <dbReference type="ARBA" id="ARBA00022692"/>
    </source>
</evidence>
<feature type="transmembrane region" description="Helical" evidence="8">
    <location>
        <begin position="1063"/>
        <end position="1083"/>
    </location>
</feature>
<evidence type="ECO:0000256" key="5">
    <source>
        <dbReference type="ARBA" id="ARBA00023136"/>
    </source>
</evidence>